<dbReference type="GO" id="GO:0006744">
    <property type="term" value="P:ubiquinone biosynthetic process"/>
    <property type="evidence" value="ECO:0007669"/>
    <property type="project" value="InterPro"/>
</dbReference>
<dbReference type="InterPro" id="IPR010971">
    <property type="entry name" value="UbiH/COQ6"/>
</dbReference>
<protein>
    <submittedName>
        <fullName evidence="9">2-octaprenyl-6-methoxyphenyl hydroxylase</fullName>
    </submittedName>
</protein>
<dbReference type="Pfam" id="PF01494">
    <property type="entry name" value="FAD_binding_3"/>
    <property type="match status" value="1"/>
</dbReference>
<dbReference type="InterPro" id="IPR051205">
    <property type="entry name" value="UbiH/COQ6_monooxygenase"/>
</dbReference>
<evidence type="ECO:0000256" key="1">
    <source>
        <dbReference type="ARBA" id="ARBA00001974"/>
    </source>
</evidence>
<evidence type="ECO:0000313" key="9">
    <source>
        <dbReference type="EMBL" id="GLK66329.1"/>
    </source>
</evidence>
<reference evidence="9" key="1">
    <citation type="journal article" date="2014" name="Int. J. Syst. Evol. Microbiol.">
        <title>Complete genome sequence of Corynebacterium casei LMG S-19264T (=DSM 44701T), isolated from a smear-ripened cheese.</title>
        <authorList>
            <consortium name="US DOE Joint Genome Institute (JGI-PGF)"/>
            <person name="Walter F."/>
            <person name="Albersmeier A."/>
            <person name="Kalinowski J."/>
            <person name="Ruckert C."/>
        </authorList>
    </citation>
    <scope>NUCLEOTIDE SEQUENCE</scope>
    <source>
        <strain evidence="9">VKM B-2222</strain>
    </source>
</reference>
<dbReference type="EMBL" id="BSFH01000099">
    <property type="protein sequence ID" value="GLK66329.1"/>
    <property type="molecule type" value="Genomic_DNA"/>
</dbReference>
<evidence type="ECO:0000256" key="5">
    <source>
        <dbReference type="ARBA" id="ARBA00022827"/>
    </source>
</evidence>
<dbReference type="InterPro" id="IPR002938">
    <property type="entry name" value="FAD-bd"/>
</dbReference>
<comment type="similarity">
    <text evidence="3">Belongs to the UbiH/COQ6 family.</text>
</comment>
<dbReference type="Gene3D" id="3.50.50.60">
    <property type="entry name" value="FAD/NAD(P)-binding domain"/>
    <property type="match status" value="2"/>
</dbReference>
<dbReference type="GO" id="GO:0071949">
    <property type="term" value="F:FAD binding"/>
    <property type="evidence" value="ECO:0007669"/>
    <property type="project" value="InterPro"/>
</dbReference>
<dbReference type="GO" id="GO:0110142">
    <property type="term" value="C:ubiquinone biosynthesis complex"/>
    <property type="evidence" value="ECO:0007669"/>
    <property type="project" value="UniProtKB-ARBA"/>
</dbReference>
<accession>A0AAD3RWA5</accession>
<evidence type="ECO:0000259" key="8">
    <source>
        <dbReference type="Pfam" id="PF01494"/>
    </source>
</evidence>
<keyword evidence="7" id="KW-0503">Monooxygenase</keyword>
<keyword evidence="6" id="KW-0560">Oxidoreductase</keyword>
<comment type="cofactor">
    <cofactor evidence="1">
        <name>FAD</name>
        <dbReference type="ChEBI" id="CHEBI:57692"/>
    </cofactor>
</comment>
<keyword evidence="10" id="KW-1185">Reference proteome</keyword>
<keyword evidence="4" id="KW-0285">Flavoprotein</keyword>
<evidence type="ECO:0000256" key="2">
    <source>
        <dbReference type="ARBA" id="ARBA00004749"/>
    </source>
</evidence>
<dbReference type="GO" id="GO:0004497">
    <property type="term" value="F:monooxygenase activity"/>
    <property type="evidence" value="ECO:0007669"/>
    <property type="project" value="UniProtKB-KW"/>
</dbReference>
<evidence type="ECO:0000256" key="7">
    <source>
        <dbReference type="ARBA" id="ARBA00023033"/>
    </source>
</evidence>
<feature type="domain" description="FAD-binding" evidence="8">
    <location>
        <begin position="17"/>
        <end position="359"/>
    </location>
</feature>
<evidence type="ECO:0000256" key="3">
    <source>
        <dbReference type="ARBA" id="ARBA00005349"/>
    </source>
</evidence>
<dbReference type="GO" id="GO:0016705">
    <property type="term" value="F:oxidoreductase activity, acting on paired donors, with incorporation or reduction of molecular oxygen"/>
    <property type="evidence" value="ECO:0007669"/>
    <property type="project" value="InterPro"/>
</dbReference>
<organism evidence="9 10">
    <name type="scientific">Paracoccus kondratievae</name>
    <dbReference type="NCBI Taxonomy" id="135740"/>
    <lineage>
        <taxon>Bacteria</taxon>
        <taxon>Pseudomonadati</taxon>
        <taxon>Pseudomonadota</taxon>
        <taxon>Alphaproteobacteria</taxon>
        <taxon>Rhodobacterales</taxon>
        <taxon>Paracoccaceae</taxon>
        <taxon>Paracoccus</taxon>
    </lineage>
</organism>
<dbReference type="PROSITE" id="PS01304">
    <property type="entry name" value="UBIH"/>
    <property type="match status" value="1"/>
</dbReference>
<dbReference type="InterPro" id="IPR018168">
    <property type="entry name" value="Ubi_Hdrlase_CS"/>
</dbReference>
<dbReference type="NCBIfam" id="TIGR01988">
    <property type="entry name" value="Ubi-OHases"/>
    <property type="match status" value="1"/>
</dbReference>
<dbReference type="SUPFAM" id="SSF51905">
    <property type="entry name" value="FAD/NAD(P)-binding domain"/>
    <property type="match status" value="1"/>
</dbReference>
<comment type="caution">
    <text evidence="9">The sequence shown here is derived from an EMBL/GenBank/DDBJ whole genome shotgun (WGS) entry which is preliminary data.</text>
</comment>
<evidence type="ECO:0000256" key="6">
    <source>
        <dbReference type="ARBA" id="ARBA00023002"/>
    </source>
</evidence>
<dbReference type="FunFam" id="3.50.50.60:FF:000021">
    <property type="entry name" value="Ubiquinone biosynthesis monooxygenase COQ6"/>
    <property type="match status" value="1"/>
</dbReference>
<gene>
    <name evidence="9" type="ORF">GCM10017635_38060</name>
</gene>
<dbReference type="Proteomes" id="UP001143349">
    <property type="component" value="Unassembled WGS sequence"/>
</dbReference>
<name>A0AAD3RWA5_9RHOB</name>
<sequence>MDISPLKVIVRRMRTDFDILIAGGGLNGPALALALADAGLSVAVVDTRPADARASDVFDGRAYALALASQRLLAALGLWAELAPHAQEIRKVEATQGLPGEGAGPFGLHFDGAELEEGRLGYMLEDRFLYRALLAAMGGRVTHLPGLSVIGQELEGPAIRATLSDGCSFSASLLIGADGRQSGVASRAGIRRVGHDYGQIALVAAVDHELPHNGTAHQYFMPTGPLAILPLPGNRSSIVWSEAEAEARAIMALPDADFLAVLRPRFGDFLGEISLTGPRFSYPLNLTLAERYVAPRVALVGDAAHGVHPVAGQGLNLGLRDVAALAEVIVAARRRGEDIGTDLVLARYQGWRRPDATALAMGMDGVNTLFSNKNPLLRAAREIGMGLVDAIPPLRRGFMRQAAGLSLDPMPRLLTGRRL</sequence>
<dbReference type="PANTHER" id="PTHR43876">
    <property type="entry name" value="UBIQUINONE BIOSYNTHESIS MONOOXYGENASE COQ6, MITOCHONDRIAL"/>
    <property type="match status" value="1"/>
</dbReference>
<dbReference type="InterPro" id="IPR036188">
    <property type="entry name" value="FAD/NAD-bd_sf"/>
</dbReference>
<reference evidence="9" key="2">
    <citation type="submission" date="2023-01" db="EMBL/GenBank/DDBJ databases">
        <authorList>
            <person name="Sun Q."/>
            <person name="Evtushenko L."/>
        </authorList>
    </citation>
    <scope>NUCLEOTIDE SEQUENCE</scope>
    <source>
        <strain evidence="9">VKM B-2222</strain>
    </source>
</reference>
<evidence type="ECO:0000256" key="4">
    <source>
        <dbReference type="ARBA" id="ARBA00022630"/>
    </source>
</evidence>
<proteinExistence type="inferred from homology"/>
<dbReference type="AlphaFoldDB" id="A0AAD3RWA5"/>
<evidence type="ECO:0000313" key="10">
    <source>
        <dbReference type="Proteomes" id="UP001143349"/>
    </source>
</evidence>
<dbReference type="PANTHER" id="PTHR43876:SF7">
    <property type="entry name" value="UBIQUINONE BIOSYNTHESIS MONOOXYGENASE COQ6, MITOCHONDRIAL"/>
    <property type="match status" value="1"/>
</dbReference>
<comment type="pathway">
    <text evidence="2">Cofactor biosynthesis; ubiquinone biosynthesis.</text>
</comment>
<dbReference type="PRINTS" id="PR00420">
    <property type="entry name" value="RNGMNOXGNASE"/>
</dbReference>
<keyword evidence="5" id="KW-0274">FAD</keyword>